<dbReference type="EMBL" id="GL883090">
    <property type="protein sequence ID" value="EGG12997.1"/>
    <property type="molecule type" value="Genomic_DNA"/>
</dbReference>
<feature type="transmembrane region" description="Helical" evidence="2">
    <location>
        <begin position="230"/>
        <end position="254"/>
    </location>
</feature>
<dbReference type="AlphaFoldDB" id="F4R4I0"/>
<dbReference type="RefSeq" id="XP_007403935.1">
    <property type="nucleotide sequence ID" value="XM_007403873.1"/>
</dbReference>
<evidence type="ECO:0000256" key="1">
    <source>
        <dbReference type="SAM" id="MobiDB-lite"/>
    </source>
</evidence>
<accession>F4R4I0</accession>
<dbReference type="KEGG" id="mlr:MELLADRAFT_70516"/>
<dbReference type="InParanoid" id="F4R4I0"/>
<keyword evidence="4" id="KW-1185">Reference proteome</keyword>
<evidence type="ECO:0000256" key="2">
    <source>
        <dbReference type="SAM" id="Phobius"/>
    </source>
</evidence>
<keyword evidence="2" id="KW-0812">Transmembrane</keyword>
<feature type="compositionally biased region" description="Polar residues" evidence="1">
    <location>
        <begin position="141"/>
        <end position="157"/>
    </location>
</feature>
<keyword evidence="2" id="KW-1133">Transmembrane helix</keyword>
<dbReference type="GeneID" id="18931550"/>
<sequence>MSNNPNRSWLHSNPTISSTLLIQHQSNSFNSIQTSTTTTTTRRTTISSHSSDSDLPNHHQSNSNSHESIHTSIGLNFPPPPPPPERPLLSPLLALAAYAALAMAALTGLAAVLLTGYGLSAFDDARRRLTGVVSAYHPSRYNPSQSSNSTSGTPPETSQHDRFPPSVRTSARTQPAGYNVQTPMESSEESDEKGSTEGSGGVGSGTRRTTQEETAADCNTAELHPPRPPLTVLVGSVILTLIIVAVRLMVMWWMGQQVPKNTTRAFQNGRRAYEAANRRNLYQTRSMW</sequence>
<reference evidence="4" key="1">
    <citation type="journal article" date="2011" name="Proc. Natl. Acad. Sci. U.S.A.">
        <title>Obligate biotrophy features unraveled by the genomic analysis of rust fungi.</title>
        <authorList>
            <person name="Duplessis S."/>
            <person name="Cuomo C.A."/>
            <person name="Lin Y.-C."/>
            <person name="Aerts A."/>
            <person name="Tisserant E."/>
            <person name="Veneault-Fourrey C."/>
            <person name="Joly D.L."/>
            <person name="Hacquard S."/>
            <person name="Amselem J."/>
            <person name="Cantarel B.L."/>
            <person name="Chiu R."/>
            <person name="Coutinho P.M."/>
            <person name="Feau N."/>
            <person name="Field M."/>
            <person name="Frey P."/>
            <person name="Gelhaye E."/>
            <person name="Goldberg J."/>
            <person name="Grabherr M.G."/>
            <person name="Kodira C.D."/>
            <person name="Kohler A."/>
            <person name="Kuees U."/>
            <person name="Lindquist E.A."/>
            <person name="Lucas S.M."/>
            <person name="Mago R."/>
            <person name="Mauceli E."/>
            <person name="Morin E."/>
            <person name="Murat C."/>
            <person name="Pangilinan J.L."/>
            <person name="Park R."/>
            <person name="Pearson M."/>
            <person name="Quesneville H."/>
            <person name="Rouhier N."/>
            <person name="Sakthikumar S."/>
            <person name="Salamov A.A."/>
            <person name="Schmutz J."/>
            <person name="Selles B."/>
            <person name="Shapiro H."/>
            <person name="Tanguay P."/>
            <person name="Tuskan G.A."/>
            <person name="Henrissat B."/>
            <person name="Van de Peer Y."/>
            <person name="Rouze P."/>
            <person name="Ellis J.G."/>
            <person name="Dodds P.N."/>
            <person name="Schein J.E."/>
            <person name="Zhong S."/>
            <person name="Hamelin R.C."/>
            <person name="Grigoriev I.V."/>
            <person name="Szabo L.J."/>
            <person name="Martin F."/>
        </authorList>
    </citation>
    <scope>NUCLEOTIDE SEQUENCE [LARGE SCALE GENOMIC DNA]</scope>
    <source>
        <strain evidence="4">98AG31 / pathotype 3-4-7</strain>
    </source>
</reference>
<gene>
    <name evidence="3" type="ORF">MELLADRAFT_70516</name>
</gene>
<name>F4R4I0_MELLP</name>
<keyword evidence="2" id="KW-0472">Membrane</keyword>
<feature type="transmembrane region" description="Helical" evidence="2">
    <location>
        <begin position="92"/>
        <end position="119"/>
    </location>
</feature>
<organism evidence="4">
    <name type="scientific">Melampsora larici-populina (strain 98AG31 / pathotype 3-4-7)</name>
    <name type="common">Poplar leaf rust fungus</name>
    <dbReference type="NCBI Taxonomy" id="747676"/>
    <lineage>
        <taxon>Eukaryota</taxon>
        <taxon>Fungi</taxon>
        <taxon>Dikarya</taxon>
        <taxon>Basidiomycota</taxon>
        <taxon>Pucciniomycotina</taxon>
        <taxon>Pucciniomycetes</taxon>
        <taxon>Pucciniales</taxon>
        <taxon>Melampsoraceae</taxon>
        <taxon>Melampsora</taxon>
    </lineage>
</organism>
<feature type="region of interest" description="Disordered" evidence="1">
    <location>
        <begin position="136"/>
        <end position="226"/>
    </location>
</feature>
<dbReference type="Proteomes" id="UP000001072">
    <property type="component" value="Unassembled WGS sequence"/>
</dbReference>
<proteinExistence type="predicted"/>
<dbReference type="VEuPathDB" id="FungiDB:MELLADRAFT_70516"/>
<protein>
    <submittedName>
        <fullName evidence="3">Uncharacterized protein</fullName>
    </submittedName>
</protein>
<evidence type="ECO:0000313" key="3">
    <source>
        <dbReference type="EMBL" id="EGG12997.1"/>
    </source>
</evidence>
<evidence type="ECO:0000313" key="4">
    <source>
        <dbReference type="Proteomes" id="UP000001072"/>
    </source>
</evidence>
<dbReference type="OrthoDB" id="2507503at2759"/>
<feature type="region of interest" description="Disordered" evidence="1">
    <location>
        <begin position="32"/>
        <end position="83"/>
    </location>
</feature>
<feature type="compositionally biased region" description="Low complexity" evidence="1">
    <location>
        <begin position="32"/>
        <end position="50"/>
    </location>
</feature>
<dbReference type="HOGENOM" id="CLU_966689_0_0_1"/>